<dbReference type="CDD" id="cd08255">
    <property type="entry name" value="2-desacetyl-2-hydroxyethyl_bacteriochlorophyllide_like"/>
    <property type="match status" value="1"/>
</dbReference>
<proteinExistence type="inferred from homology"/>
<comment type="similarity">
    <text evidence="2">Belongs to the zinc-containing alcohol dehydrogenase family.</text>
</comment>
<accession>A0A1I3NWW0</accession>
<evidence type="ECO:0000313" key="7">
    <source>
        <dbReference type="Proteomes" id="UP000199110"/>
    </source>
</evidence>
<dbReference type="STRING" id="390807.SAMN04488095_2277"/>
<dbReference type="PANTHER" id="PTHR43350">
    <property type="entry name" value="NAD-DEPENDENT ALCOHOL DEHYDROGENASE"/>
    <property type="match status" value="1"/>
</dbReference>
<evidence type="ECO:0000313" key="6">
    <source>
        <dbReference type="EMBL" id="SFJ13701.1"/>
    </source>
</evidence>
<protein>
    <submittedName>
        <fullName evidence="6">Threonine dehydrogenase</fullName>
    </submittedName>
</protein>
<reference evidence="6 7" key="1">
    <citation type="submission" date="2016-10" db="EMBL/GenBank/DDBJ databases">
        <authorList>
            <person name="de Groot N.N."/>
        </authorList>
    </citation>
    <scope>NUCLEOTIDE SEQUENCE [LARGE SCALE GENOMIC DNA]</scope>
    <source>
        <strain evidence="6 7">DSM 19073</strain>
    </source>
</reference>
<keyword evidence="4" id="KW-0862">Zinc</keyword>
<dbReference type="InterPro" id="IPR036291">
    <property type="entry name" value="NAD(P)-bd_dom_sf"/>
</dbReference>
<evidence type="ECO:0000256" key="2">
    <source>
        <dbReference type="ARBA" id="ARBA00008072"/>
    </source>
</evidence>
<evidence type="ECO:0000256" key="1">
    <source>
        <dbReference type="ARBA" id="ARBA00001947"/>
    </source>
</evidence>
<evidence type="ECO:0000256" key="4">
    <source>
        <dbReference type="ARBA" id="ARBA00022833"/>
    </source>
</evidence>
<evidence type="ECO:0000256" key="5">
    <source>
        <dbReference type="ARBA" id="ARBA00023002"/>
    </source>
</evidence>
<keyword evidence="5" id="KW-0560">Oxidoreductase</keyword>
<evidence type="ECO:0000256" key="3">
    <source>
        <dbReference type="ARBA" id="ARBA00022723"/>
    </source>
</evidence>
<dbReference type="GO" id="GO:0016491">
    <property type="term" value="F:oxidoreductase activity"/>
    <property type="evidence" value="ECO:0007669"/>
    <property type="project" value="UniProtKB-KW"/>
</dbReference>
<dbReference type="AlphaFoldDB" id="A0A1I3NWW0"/>
<dbReference type="Gene3D" id="3.90.180.10">
    <property type="entry name" value="Medium-chain alcohol dehydrogenases, catalytic domain"/>
    <property type="match status" value="1"/>
</dbReference>
<keyword evidence="7" id="KW-1185">Reference proteome</keyword>
<dbReference type="GO" id="GO:0046872">
    <property type="term" value="F:metal ion binding"/>
    <property type="evidence" value="ECO:0007669"/>
    <property type="project" value="UniProtKB-KW"/>
</dbReference>
<dbReference type="SUPFAM" id="SSF51735">
    <property type="entry name" value="NAD(P)-binding Rossmann-fold domains"/>
    <property type="match status" value="1"/>
</dbReference>
<dbReference type="RefSeq" id="WP_092780262.1">
    <property type="nucleotide sequence ID" value="NZ_FORA01000002.1"/>
</dbReference>
<gene>
    <name evidence="6" type="ORF">SAMN04488095_2277</name>
</gene>
<dbReference type="InterPro" id="IPR011032">
    <property type="entry name" value="GroES-like_sf"/>
</dbReference>
<dbReference type="Proteomes" id="UP000199110">
    <property type="component" value="Unassembled WGS sequence"/>
</dbReference>
<comment type="cofactor">
    <cofactor evidence="1">
        <name>Zn(2+)</name>
        <dbReference type="ChEBI" id="CHEBI:29105"/>
    </cofactor>
</comment>
<organism evidence="6 7">
    <name type="scientific">Jannaschia pohangensis</name>
    <dbReference type="NCBI Taxonomy" id="390807"/>
    <lineage>
        <taxon>Bacteria</taxon>
        <taxon>Pseudomonadati</taxon>
        <taxon>Pseudomonadota</taxon>
        <taxon>Alphaproteobacteria</taxon>
        <taxon>Rhodobacterales</taxon>
        <taxon>Roseobacteraceae</taxon>
        <taxon>Jannaschia</taxon>
    </lineage>
</organism>
<dbReference type="EMBL" id="FORA01000002">
    <property type="protein sequence ID" value="SFJ13701.1"/>
    <property type="molecule type" value="Genomic_DNA"/>
</dbReference>
<keyword evidence="3" id="KW-0479">Metal-binding</keyword>
<dbReference type="PANTHER" id="PTHR43350:SF19">
    <property type="entry name" value="D-GULOSIDE 3-DEHYDROGENASE"/>
    <property type="match status" value="1"/>
</dbReference>
<dbReference type="SUPFAM" id="SSF50129">
    <property type="entry name" value="GroES-like"/>
    <property type="match status" value="1"/>
</dbReference>
<name>A0A1I3NWW0_9RHOB</name>
<dbReference type="Gene3D" id="3.40.50.720">
    <property type="entry name" value="NAD(P)-binding Rossmann-like Domain"/>
    <property type="match status" value="1"/>
</dbReference>
<sequence>MTGETRAAQALWIAAPKQAELRDVQFDVPDGHVVIDTMFTGISRGTERLVFEGRVPESENQTMRAPFQEGEFPGPVKYGYAGVGRIAQSDDIVFALFPHQTAFAIPPEAAVPVPPTVPAERAVLAANMETALNILWDAGVQPGDRVAIVGSGVVGALVGYLSARIPGTEVCLIDIVPGRAALADALGCDFAEPQAAGGDADVVIHASATAAGLATAISLAGLEAAIVEASWYGTGTVDAPLGGRFHQRRLRLVGSQVGRIPPSHAARWTYRRRLQKALDLLADPALDVLISGETQFTDLVRRYEGILADPATLCHRVRFGG</sequence>
<dbReference type="OrthoDB" id="9781588at2"/>